<dbReference type="SUPFAM" id="SSF46548">
    <property type="entry name" value="alpha-helical ferredoxin"/>
    <property type="match status" value="1"/>
</dbReference>
<dbReference type="RefSeq" id="WP_145308867.1">
    <property type="nucleotide sequence ID" value="NZ_CP037452.1"/>
</dbReference>
<evidence type="ECO:0000256" key="3">
    <source>
        <dbReference type="ARBA" id="ARBA00022737"/>
    </source>
</evidence>
<sequence>MKPGSSPSNSAVFSKDPEQVPGSQIPYENFLDCIHCGLCTAACPTYLETGNENDSPRGRIYLMRAIVDQRIELSDAVRGHLDLCLDCRSCETACPSGVQYGRLIEPFRVDVHKMESEDSAGPQNDWFHRWILYRLFPYPNRIRWTLLPARVMQFLRIDKVVNALRLPYLLPAKLRRMNDLLPRLQPAEPALPEILPAKGTQRARVALFTGCVSEAMYSHVNHATARVLQANGCEVIVPRTQGCCGAIHYHSGADEEAIKFALQNLAAFDLENIDAIIVNVAGCGAMLKDYGHIAEETKGVPAEQVEKLKQLATKFRDVSEFLFELGPIAPEGEIPIQATYHDACHLVHAQKVQNQPRKLLELVPGLELIPLNESTICCGAAGSYNLTQPEMADQLGQRKLKNILDTGANVVISGNVGCTLQIDSKLRQAHKPLWVAHPMEILDLSYRNQKPTL</sequence>
<evidence type="ECO:0000256" key="6">
    <source>
        <dbReference type="PIRNR" id="PIRNR000139"/>
    </source>
</evidence>
<dbReference type="InterPro" id="IPR012257">
    <property type="entry name" value="Glc_ox_4Fe-4S"/>
</dbReference>
<evidence type="ECO:0000259" key="7">
    <source>
        <dbReference type="PROSITE" id="PS51379"/>
    </source>
</evidence>
<dbReference type="GO" id="GO:0046872">
    <property type="term" value="F:metal ion binding"/>
    <property type="evidence" value="ECO:0007669"/>
    <property type="project" value="UniProtKB-UniRule"/>
</dbReference>
<dbReference type="InterPro" id="IPR017896">
    <property type="entry name" value="4Fe4S_Fe-S-bd"/>
</dbReference>
<evidence type="ECO:0000256" key="2">
    <source>
        <dbReference type="ARBA" id="ARBA00022723"/>
    </source>
</evidence>
<evidence type="ECO:0000256" key="5">
    <source>
        <dbReference type="ARBA" id="ARBA00023014"/>
    </source>
</evidence>
<keyword evidence="2 6" id="KW-0479">Metal-binding</keyword>
<comment type="function">
    <text evidence="6">Component of a complex that catalyzes the oxidation of glycolate to glyoxylate.</text>
</comment>
<keyword evidence="5 6" id="KW-0411">Iron-sulfur</keyword>
<evidence type="ECO:0000313" key="9">
    <source>
        <dbReference type="Proteomes" id="UP000318313"/>
    </source>
</evidence>
<comment type="cofactor">
    <cofactor evidence="6">
        <name>[4Fe-4S] cluster</name>
        <dbReference type="ChEBI" id="CHEBI:49883"/>
    </cofactor>
    <text evidence="6">Binds 2 [4Fe-4S] clusters.</text>
</comment>
<dbReference type="InterPro" id="IPR009051">
    <property type="entry name" value="Helical_ferredxn"/>
</dbReference>
<dbReference type="GO" id="GO:0019154">
    <property type="term" value="F:glycolate dehydrogenase activity"/>
    <property type="evidence" value="ECO:0007669"/>
    <property type="project" value="UniProtKB-EC"/>
</dbReference>
<keyword evidence="6" id="KW-0249">Electron transport</keyword>
<dbReference type="Gene3D" id="1.10.1060.10">
    <property type="entry name" value="Alpha-helical ferredoxin"/>
    <property type="match status" value="1"/>
</dbReference>
<reference evidence="8 9" key="1">
    <citation type="submission" date="2019-03" db="EMBL/GenBank/DDBJ databases">
        <title>Deep-cultivation of Planctomycetes and their phenomic and genomic characterization uncovers novel biology.</title>
        <authorList>
            <person name="Wiegand S."/>
            <person name="Jogler M."/>
            <person name="Boedeker C."/>
            <person name="Pinto D."/>
            <person name="Vollmers J."/>
            <person name="Rivas-Marin E."/>
            <person name="Kohn T."/>
            <person name="Peeters S.H."/>
            <person name="Heuer A."/>
            <person name="Rast P."/>
            <person name="Oberbeckmann S."/>
            <person name="Bunk B."/>
            <person name="Jeske O."/>
            <person name="Meyerdierks A."/>
            <person name="Storesund J.E."/>
            <person name="Kallscheuer N."/>
            <person name="Luecker S."/>
            <person name="Lage O.M."/>
            <person name="Pohl T."/>
            <person name="Merkel B.J."/>
            <person name="Hornburger P."/>
            <person name="Mueller R.-W."/>
            <person name="Bruemmer F."/>
            <person name="Labrenz M."/>
            <person name="Spormann A.M."/>
            <person name="Op den Camp H."/>
            <person name="Overmann J."/>
            <person name="Amann R."/>
            <person name="Jetten M.S.M."/>
            <person name="Mascher T."/>
            <person name="Medema M.H."/>
            <person name="Devos D.P."/>
            <person name="Kaster A.-K."/>
            <person name="Ovreas L."/>
            <person name="Rohde M."/>
            <person name="Galperin M.Y."/>
            <person name="Jogler C."/>
        </authorList>
    </citation>
    <scope>NUCLEOTIDE SEQUENCE [LARGE SCALE GENOMIC DNA]</scope>
    <source>
        <strain evidence="8 9">Enr17</strain>
    </source>
</reference>
<dbReference type="EMBL" id="CP037452">
    <property type="protein sequence ID" value="QDV50401.1"/>
    <property type="molecule type" value="Genomic_DNA"/>
</dbReference>
<organism evidence="8 9">
    <name type="scientific">Gimesia fumaroli</name>
    <dbReference type="NCBI Taxonomy" id="2527976"/>
    <lineage>
        <taxon>Bacteria</taxon>
        <taxon>Pseudomonadati</taxon>
        <taxon>Planctomycetota</taxon>
        <taxon>Planctomycetia</taxon>
        <taxon>Planctomycetales</taxon>
        <taxon>Planctomycetaceae</taxon>
        <taxon>Gimesia</taxon>
    </lineage>
</organism>
<keyword evidence="3" id="KW-0677">Repeat</keyword>
<name>A0A518IBC3_9PLAN</name>
<dbReference type="PANTHER" id="PTHR32479:SF17">
    <property type="entry name" value="GLYCOLATE OXIDASE IRON-SULFUR SUBUNIT"/>
    <property type="match status" value="1"/>
</dbReference>
<protein>
    <recommendedName>
        <fullName evidence="6">Glycolate oxidase iron-sulfur subunit</fullName>
        <ecNumber evidence="6">1.1.99.14</ecNumber>
    </recommendedName>
</protein>
<dbReference type="AlphaFoldDB" id="A0A518IBC3"/>
<dbReference type="OrthoDB" id="9770306at2"/>
<dbReference type="PROSITE" id="PS51379">
    <property type="entry name" value="4FE4S_FER_2"/>
    <property type="match status" value="2"/>
</dbReference>
<gene>
    <name evidence="8" type="primary">lutA_2</name>
    <name evidence="8" type="ORF">Enr17x_24410</name>
</gene>
<comment type="catalytic activity">
    <reaction evidence="6">
        <text>glycolate + A = glyoxylate + AH2</text>
        <dbReference type="Rhea" id="RHEA:21264"/>
        <dbReference type="ChEBI" id="CHEBI:13193"/>
        <dbReference type="ChEBI" id="CHEBI:17499"/>
        <dbReference type="ChEBI" id="CHEBI:29805"/>
        <dbReference type="ChEBI" id="CHEBI:36655"/>
        <dbReference type="EC" id="1.1.99.14"/>
    </reaction>
</comment>
<dbReference type="Pfam" id="PF13183">
    <property type="entry name" value="Fer4_8"/>
    <property type="match status" value="1"/>
</dbReference>
<dbReference type="PROSITE" id="PS00198">
    <property type="entry name" value="4FE4S_FER_1"/>
    <property type="match status" value="1"/>
</dbReference>
<evidence type="ECO:0000256" key="4">
    <source>
        <dbReference type="ARBA" id="ARBA00023004"/>
    </source>
</evidence>
<dbReference type="PANTHER" id="PTHR32479">
    <property type="entry name" value="GLYCOLATE OXIDASE IRON-SULFUR SUBUNIT"/>
    <property type="match status" value="1"/>
</dbReference>
<accession>A0A518IBC3</accession>
<proteinExistence type="predicted"/>
<feature type="domain" description="4Fe-4S ferredoxin-type" evidence="7">
    <location>
        <begin position="24"/>
        <end position="52"/>
    </location>
</feature>
<dbReference type="Pfam" id="PF02754">
    <property type="entry name" value="CCG"/>
    <property type="match status" value="2"/>
</dbReference>
<dbReference type="InterPro" id="IPR017900">
    <property type="entry name" value="4Fe4S_Fe_S_CS"/>
</dbReference>
<dbReference type="GO" id="GO:0051539">
    <property type="term" value="F:4 iron, 4 sulfur cluster binding"/>
    <property type="evidence" value="ECO:0007669"/>
    <property type="project" value="UniProtKB-UniRule"/>
</dbReference>
<feature type="domain" description="4Fe-4S ferredoxin-type" evidence="7">
    <location>
        <begin position="75"/>
        <end position="98"/>
    </location>
</feature>
<keyword evidence="9" id="KW-1185">Reference proteome</keyword>
<dbReference type="EC" id="1.1.99.14" evidence="6"/>
<dbReference type="PIRSF" id="PIRSF000139">
    <property type="entry name" value="Glc_ox_4Fe-4S"/>
    <property type="match status" value="1"/>
</dbReference>
<dbReference type="InterPro" id="IPR004017">
    <property type="entry name" value="Cys_rich_dom"/>
</dbReference>
<comment type="catalytic activity">
    <reaction evidence="6">
        <text>(R)-lactate + A = pyruvate + AH2</text>
        <dbReference type="Rhea" id="RHEA:15089"/>
        <dbReference type="ChEBI" id="CHEBI:13193"/>
        <dbReference type="ChEBI" id="CHEBI:15361"/>
        <dbReference type="ChEBI" id="CHEBI:16004"/>
        <dbReference type="ChEBI" id="CHEBI:17499"/>
    </reaction>
</comment>
<keyword evidence="6" id="KW-0813">Transport</keyword>
<keyword evidence="1 6" id="KW-0004">4Fe-4S</keyword>
<dbReference type="KEGG" id="gfm:Enr17x_24410"/>
<dbReference type="Proteomes" id="UP000318313">
    <property type="component" value="Chromosome"/>
</dbReference>
<keyword evidence="4 6" id="KW-0408">Iron</keyword>
<evidence type="ECO:0000313" key="8">
    <source>
        <dbReference type="EMBL" id="QDV50401.1"/>
    </source>
</evidence>
<evidence type="ECO:0000256" key="1">
    <source>
        <dbReference type="ARBA" id="ARBA00022485"/>
    </source>
</evidence>